<evidence type="ECO:0000256" key="7">
    <source>
        <dbReference type="ARBA" id="ARBA00023316"/>
    </source>
</evidence>
<evidence type="ECO:0000256" key="8">
    <source>
        <dbReference type="HAMAP-Rule" id="MF_00208"/>
    </source>
</evidence>
<dbReference type="Gene3D" id="3.40.1190.10">
    <property type="entry name" value="Mur-like, catalytic domain"/>
    <property type="match status" value="1"/>
</dbReference>
<dbReference type="Gene3D" id="3.40.1390.10">
    <property type="entry name" value="MurE/MurF, N-terminal domain"/>
    <property type="match status" value="1"/>
</dbReference>
<keyword evidence="8" id="KW-0963">Cytoplasm</keyword>
<evidence type="ECO:0000256" key="4">
    <source>
        <dbReference type="ARBA" id="ARBA00022960"/>
    </source>
</evidence>
<evidence type="ECO:0000256" key="3">
    <source>
        <dbReference type="ARBA" id="ARBA00022618"/>
    </source>
</evidence>
<dbReference type="InterPro" id="IPR036565">
    <property type="entry name" value="Mur-like_cat_sf"/>
</dbReference>
<accession>A0ABU1U4Q7</accession>
<dbReference type="HAMAP" id="MF_00208">
    <property type="entry name" value="MurE"/>
    <property type="match status" value="1"/>
</dbReference>
<comment type="similarity">
    <text evidence="2 8">Belongs to the MurCDEF family. MurE subfamily.</text>
</comment>
<dbReference type="NCBIfam" id="NF001126">
    <property type="entry name" value="PRK00139.1-4"/>
    <property type="match status" value="1"/>
</dbReference>
<dbReference type="SUPFAM" id="SSF53623">
    <property type="entry name" value="MurD-like peptide ligases, catalytic domain"/>
    <property type="match status" value="1"/>
</dbReference>
<feature type="binding site" evidence="8">
    <location>
        <position position="149"/>
    </location>
    <ligand>
        <name>UDP-N-acetyl-alpha-D-muramoyl-L-alanyl-D-glutamate</name>
        <dbReference type="ChEBI" id="CHEBI:83900"/>
    </ligand>
</feature>
<dbReference type="GO" id="GO:0008765">
    <property type="term" value="F:UDP-N-acetylmuramoylalanyl-D-glutamate-2,6-diaminopimelate ligase activity"/>
    <property type="evidence" value="ECO:0007669"/>
    <property type="project" value="UniProtKB-EC"/>
</dbReference>
<comment type="function">
    <text evidence="8">Catalyzes the addition of meso-diaminopimelic acid to the nucleotide precursor UDP-N-acetylmuramoyl-L-alanyl-D-glutamate (UMAG) in the biosynthesis of bacterial cell-wall peptidoglycan.</text>
</comment>
<feature type="domain" description="Mur ligase central" evidence="12">
    <location>
        <begin position="106"/>
        <end position="311"/>
    </location>
</feature>
<proteinExistence type="inferred from homology"/>
<dbReference type="RefSeq" id="WP_310261472.1">
    <property type="nucleotide sequence ID" value="NZ_JAVDWA010000008.1"/>
</dbReference>
<feature type="binding site" evidence="8">
    <location>
        <position position="30"/>
    </location>
    <ligand>
        <name>UDP-N-acetyl-alpha-D-muramoyl-L-alanyl-D-glutamate</name>
        <dbReference type="ChEBI" id="CHEBI:83900"/>
    </ligand>
</feature>
<feature type="domain" description="Mur ligase C-terminal" evidence="11">
    <location>
        <begin position="334"/>
        <end position="459"/>
    </location>
</feature>
<feature type="binding site" evidence="8">
    <location>
        <position position="457"/>
    </location>
    <ligand>
        <name>meso-2,6-diaminopimelate</name>
        <dbReference type="ChEBI" id="CHEBI:57791"/>
    </ligand>
</feature>
<evidence type="ECO:0000256" key="9">
    <source>
        <dbReference type="RuleBase" id="RU004135"/>
    </source>
</evidence>
<comment type="pathway">
    <text evidence="1 8 9">Cell wall biogenesis; peptidoglycan biosynthesis.</text>
</comment>
<feature type="binding site" evidence="8">
    <location>
        <position position="183"/>
    </location>
    <ligand>
        <name>UDP-N-acetyl-alpha-D-muramoyl-L-alanyl-D-glutamate</name>
        <dbReference type="ChEBI" id="CHEBI:83900"/>
    </ligand>
</feature>
<dbReference type="PANTHER" id="PTHR23135">
    <property type="entry name" value="MUR LIGASE FAMILY MEMBER"/>
    <property type="match status" value="1"/>
</dbReference>
<keyword evidence="8 13" id="KW-0436">Ligase</keyword>
<feature type="binding site" evidence="8">
    <location>
        <begin position="150"/>
        <end position="151"/>
    </location>
    <ligand>
        <name>UDP-N-acetyl-alpha-D-muramoyl-L-alanyl-D-glutamate</name>
        <dbReference type="ChEBI" id="CHEBI:83900"/>
    </ligand>
</feature>
<comment type="subcellular location">
    <subcellularLocation>
        <location evidence="8 9">Cytoplasm</location>
    </subcellularLocation>
</comment>
<comment type="caution">
    <text evidence="13">The sequence shown here is derived from an EMBL/GenBank/DDBJ whole genome shotgun (WGS) entry which is preliminary data.</text>
</comment>
<feature type="binding site" evidence="8">
    <location>
        <position position="461"/>
    </location>
    <ligand>
        <name>meso-2,6-diaminopimelate</name>
        <dbReference type="ChEBI" id="CHEBI:57791"/>
    </ligand>
</feature>
<keyword evidence="14" id="KW-1185">Reference proteome</keyword>
<dbReference type="EC" id="6.3.2.13" evidence="8"/>
<evidence type="ECO:0000256" key="2">
    <source>
        <dbReference type="ARBA" id="ARBA00005898"/>
    </source>
</evidence>
<reference evidence="13 14" key="1">
    <citation type="submission" date="2023-07" db="EMBL/GenBank/DDBJ databases">
        <title>Sorghum-associated microbial communities from plants grown in Nebraska, USA.</title>
        <authorList>
            <person name="Schachtman D."/>
        </authorList>
    </citation>
    <scope>NUCLEOTIDE SEQUENCE [LARGE SCALE GENOMIC DNA]</scope>
    <source>
        <strain evidence="13 14">BE211</strain>
    </source>
</reference>
<keyword evidence="4 8" id="KW-0133">Cell shape</keyword>
<dbReference type="Pfam" id="PF02875">
    <property type="entry name" value="Mur_ligase_C"/>
    <property type="match status" value="1"/>
</dbReference>
<feature type="binding site" evidence="8">
    <location>
        <begin position="407"/>
        <end position="410"/>
    </location>
    <ligand>
        <name>meso-2,6-diaminopimelate</name>
        <dbReference type="ChEBI" id="CHEBI:57791"/>
    </ligand>
</feature>
<dbReference type="EMBL" id="JAVDWA010000008">
    <property type="protein sequence ID" value="MDR7074470.1"/>
    <property type="molecule type" value="Genomic_DNA"/>
</dbReference>
<feature type="binding site" evidence="8">
    <location>
        <position position="185"/>
    </location>
    <ligand>
        <name>UDP-N-acetyl-alpha-D-muramoyl-L-alanyl-D-glutamate</name>
        <dbReference type="ChEBI" id="CHEBI:83900"/>
    </ligand>
</feature>
<dbReference type="InterPro" id="IPR036615">
    <property type="entry name" value="Mur_ligase_C_dom_sf"/>
</dbReference>
<feature type="binding site" evidence="8">
    <location>
        <position position="383"/>
    </location>
    <ligand>
        <name>meso-2,6-diaminopimelate</name>
        <dbReference type="ChEBI" id="CHEBI:57791"/>
    </ligand>
</feature>
<protein>
    <recommendedName>
        <fullName evidence="8">UDP-N-acetylmuramoyl-L-alanyl-D-glutamate--2,6-diaminopimelate ligase</fullName>
        <ecNumber evidence="8">6.3.2.13</ecNumber>
    </recommendedName>
    <alternativeName>
        <fullName evidence="8">Meso-A2pm-adding enzyme</fullName>
    </alternativeName>
    <alternativeName>
        <fullName evidence="8">Meso-diaminopimelate-adding enzyme</fullName>
    </alternativeName>
    <alternativeName>
        <fullName evidence="8">UDP-MurNAc-L-Ala-D-Glu:meso-diaminopimelate ligase</fullName>
    </alternativeName>
    <alternativeName>
        <fullName evidence="8">UDP-MurNAc-tripeptide synthetase</fullName>
    </alternativeName>
    <alternativeName>
        <fullName evidence="8">UDP-N-acetylmuramyl-tripeptide synthetase</fullName>
    </alternativeName>
</protein>
<dbReference type="InterPro" id="IPR013221">
    <property type="entry name" value="Mur_ligase_cen"/>
</dbReference>
<keyword evidence="8" id="KW-0460">Magnesium</keyword>
<feature type="short sequence motif" description="Meso-diaminopimelate recognition motif" evidence="8">
    <location>
        <begin position="407"/>
        <end position="410"/>
    </location>
</feature>
<name>A0ABU1U4Q7_9BACL</name>
<keyword evidence="5 8" id="KW-0573">Peptidoglycan synthesis</keyword>
<comment type="caution">
    <text evidence="8">Lacks conserved residue(s) required for the propagation of feature annotation.</text>
</comment>
<dbReference type="InterPro" id="IPR005761">
    <property type="entry name" value="UDP-N-AcMur-Glu-dNH2Pim_ligase"/>
</dbReference>
<dbReference type="Proteomes" id="UP001258181">
    <property type="component" value="Unassembled WGS sequence"/>
</dbReference>
<feature type="domain" description="Mur ligase N-terminal catalytic" evidence="10">
    <location>
        <begin position="22"/>
        <end position="94"/>
    </location>
</feature>
<keyword evidence="8" id="KW-0067">ATP-binding</keyword>
<evidence type="ECO:0000313" key="13">
    <source>
        <dbReference type="EMBL" id="MDR7074470.1"/>
    </source>
</evidence>
<feature type="binding site" evidence="8">
    <location>
        <position position="177"/>
    </location>
    <ligand>
        <name>UDP-N-acetyl-alpha-D-muramoyl-L-alanyl-D-glutamate</name>
        <dbReference type="ChEBI" id="CHEBI:83900"/>
    </ligand>
</feature>
<evidence type="ECO:0000256" key="1">
    <source>
        <dbReference type="ARBA" id="ARBA00004752"/>
    </source>
</evidence>
<dbReference type="InterPro" id="IPR004101">
    <property type="entry name" value="Mur_ligase_C"/>
</dbReference>
<keyword evidence="6 8" id="KW-0131">Cell cycle</keyword>
<dbReference type="NCBIfam" id="NF001124">
    <property type="entry name" value="PRK00139.1-2"/>
    <property type="match status" value="1"/>
</dbReference>
<comment type="cofactor">
    <cofactor evidence="8">
        <name>Mg(2+)</name>
        <dbReference type="ChEBI" id="CHEBI:18420"/>
    </cofactor>
</comment>
<feature type="binding site" evidence="8">
    <location>
        <begin position="108"/>
        <end position="114"/>
    </location>
    <ligand>
        <name>ATP</name>
        <dbReference type="ChEBI" id="CHEBI:30616"/>
    </ligand>
</feature>
<comment type="PTM">
    <text evidence="8">Carboxylation is probably crucial for Mg(2+) binding and, consequently, for the gamma-phosphate positioning of ATP.</text>
</comment>
<evidence type="ECO:0000259" key="11">
    <source>
        <dbReference type="Pfam" id="PF02875"/>
    </source>
</evidence>
<dbReference type="NCBIfam" id="TIGR01085">
    <property type="entry name" value="murE"/>
    <property type="match status" value="1"/>
</dbReference>
<evidence type="ECO:0000256" key="5">
    <source>
        <dbReference type="ARBA" id="ARBA00022984"/>
    </source>
</evidence>
<keyword evidence="3 8" id="KW-0132">Cell division</keyword>
<dbReference type="PANTHER" id="PTHR23135:SF4">
    <property type="entry name" value="UDP-N-ACETYLMURAMOYL-L-ALANYL-D-GLUTAMATE--2,6-DIAMINOPIMELATE LIGASE MURE HOMOLOG, CHLOROPLASTIC"/>
    <property type="match status" value="1"/>
</dbReference>
<dbReference type="Pfam" id="PF01225">
    <property type="entry name" value="Mur_ligase"/>
    <property type="match status" value="1"/>
</dbReference>
<sequence>MELKELLTYLVNYEMDIAANPEITSIEMDSRKAGKGCLFICIEGLVFDGHDFAETAAKNGATAILSEKDLNVNVPVIKVRDSKKAMAIIADAFYGHPSQKLHLIGITGTNGKTTTSHLIEKVFSDSGKTTGMIGTIEMKIKDQSYKVANTTPDSLFLQNAFHKMIEEKVDTAVMEVSSHALVQGRVWGCDYDIAVFTNLTQDHLDYHKNMEEYQFAKSLLFSQLGNTYQKSTKKFAVLNNDDPASEMFKRITSAEVITYGIDNDCDIRATNITIGSQGTSFTLQTPKSKREINLKLMGKFSVYNVLASITTCLLSGIELDQIIKSLENVTGVSGRFEPVIEGQEFTVIVDYAHTPDSLENVLRTIKEFAKGSITAIIGCGGDRDKTKRPLMAGIAADLADRAIFTSDNPRTEDPLQILKDMEAGTDAKNYLTIPDRKEAIEYAVERAKADDVILIAGKGHETYQIIGKDVLDFDDRIVAREAIKAVKK</sequence>
<organism evidence="13 14">
    <name type="scientific">Fictibacillus barbaricus</name>
    <dbReference type="NCBI Taxonomy" id="182136"/>
    <lineage>
        <taxon>Bacteria</taxon>
        <taxon>Bacillati</taxon>
        <taxon>Bacillota</taxon>
        <taxon>Bacilli</taxon>
        <taxon>Bacillales</taxon>
        <taxon>Fictibacillaceae</taxon>
        <taxon>Fictibacillus</taxon>
    </lineage>
</organism>
<keyword evidence="7 8" id="KW-0961">Cell wall biogenesis/degradation</keyword>
<comment type="catalytic activity">
    <reaction evidence="8">
        <text>UDP-N-acetyl-alpha-D-muramoyl-L-alanyl-D-glutamate + meso-2,6-diaminopimelate + ATP = UDP-N-acetyl-alpha-D-muramoyl-L-alanyl-gamma-D-glutamyl-meso-2,6-diaminopimelate + ADP + phosphate + H(+)</text>
        <dbReference type="Rhea" id="RHEA:23676"/>
        <dbReference type="ChEBI" id="CHEBI:15378"/>
        <dbReference type="ChEBI" id="CHEBI:30616"/>
        <dbReference type="ChEBI" id="CHEBI:43474"/>
        <dbReference type="ChEBI" id="CHEBI:57791"/>
        <dbReference type="ChEBI" id="CHEBI:83900"/>
        <dbReference type="ChEBI" id="CHEBI:83905"/>
        <dbReference type="ChEBI" id="CHEBI:456216"/>
        <dbReference type="EC" id="6.3.2.13"/>
    </reaction>
</comment>
<dbReference type="InterPro" id="IPR035911">
    <property type="entry name" value="MurE/MurF_N"/>
</dbReference>
<dbReference type="SUPFAM" id="SSF53244">
    <property type="entry name" value="MurD-like peptide ligases, peptide-binding domain"/>
    <property type="match status" value="1"/>
</dbReference>
<dbReference type="InterPro" id="IPR000713">
    <property type="entry name" value="Mur_ligase_N"/>
</dbReference>
<dbReference type="Pfam" id="PF08245">
    <property type="entry name" value="Mur_ligase_M"/>
    <property type="match status" value="1"/>
</dbReference>
<evidence type="ECO:0000256" key="6">
    <source>
        <dbReference type="ARBA" id="ARBA00023306"/>
    </source>
</evidence>
<evidence type="ECO:0000259" key="12">
    <source>
        <dbReference type="Pfam" id="PF08245"/>
    </source>
</evidence>
<dbReference type="Gene3D" id="3.90.190.20">
    <property type="entry name" value="Mur ligase, C-terminal domain"/>
    <property type="match status" value="1"/>
</dbReference>
<keyword evidence="8" id="KW-0547">Nucleotide-binding</keyword>
<dbReference type="SUPFAM" id="SSF63418">
    <property type="entry name" value="MurE/MurF N-terminal domain"/>
    <property type="match status" value="1"/>
</dbReference>
<gene>
    <name evidence="8" type="primary">murE</name>
    <name evidence="13" type="ORF">J2X07_003467</name>
</gene>
<feature type="modified residue" description="N6-carboxylysine" evidence="8">
    <location>
        <position position="217"/>
    </location>
</feature>
<evidence type="ECO:0000313" key="14">
    <source>
        <dbReference type="Proteomes" id="UP001258181"/>
    </source>
</evidence>
<evidence type="ECO:0000259" key="10">
    <source>
        <dbReference type="Pfam" id="PF01225"/>
    </source>
</evidence>